<dbReference type="NCBIfam" id="TIGR00964">
    <property type="entry name" value="secE_bact"/>
    <property type="match status" value="1"/>
</dbReference>
<keyword evidence="4 9" id="KW-0812">Transmembrane</keyword>
<dbReference type="GO" id="GO:0008320">
    <property type="term" value="F:protein transmembrane transporter activity"/>
    <property type="evidence" value="ECO:0007669"/>
    <property type="project" value="UniProtKB-UniRule"/>
</dbReference>
<comment type="similarity">
    <text evidence="9">Belongs to the SecE/SEC61-gamma family.</text>
</comment>
<evidence type="ECO:0000313" key="10">
    <source>
        <dbReference type="EMBL" id="OHA81114.1"/>
    </source>
</evidence>
<evidence type="ECO:0000256" key="2">
    <source>
        <dbReference type="ARBA" id="ARBA00022448"/>
    </source>
</evidence>
<keyword evidence="2 9" id="KW-0813">Transport</keyword>
<dbReference type="PANTHER" id="PTHR33910:SF1">
    <property type="entry name" value="PROTEIN TRANSLOCASE SUBUNIT SECE"/>
    <property type="match status" value="1"/>
</dbReference>
<dbReference type="Pfam" id="PF00584">
    <property type="entry name" value="SecE"/>
    <property type="match status" value="1"/>
</dbReference>
<evidence type="ECO:0000256" key="8">
    <source>
        <dbReference type="ARBA" id="ARBA00023136"/>
    </source>
</evidence>
<dbReference type="InterPro" id="IPR038379">
    <property type="entry name" value="SecE_sf"/>
</dbReference>
<evidence type="ECO:0000256" key="4">
    <source>
        <dbReference type="ARBA" id="ARBA00022692"/>
    </source>
</evidence>
<dbReference type="GO" id="GO:0005886">
    <property type="term" value="C:plasma membrane"/>
    <property type="evidence" value="ECO:0007669"/>
    <property type="project" value="UniProtKB-SubCell"/>
</dbReference>
<dbReference type="Gene3D" id="1.20.5.1030">
    <property type="entry name" value="Preprotein translocase secy subunit"/>
    <property type="match status" value="1"/>
</dbReference>
<dbReference type="Proteomes" id="UP000176997">
    <property type="component" value="Unassembled WGS sequence"/>
</dbReference>
<evidence type="ECO:0000256" key="6">
    <source>
        <dbReference type="ARBA" id="ARBA00022989"/>
    </source>
</evidence>
<comment type="subunit">
    <text evidence="9">Component of the Sec protein translocase complex. Heterotrimer consisting of SecY, SecE and SecG subunits. The heterotrimers can form oligomers, although 1 heterotrimer is thought to be able to translocate proteins. Interacts with the ribosome. Interacts with SecDF, and other proteins may be involved. Interacts with SecA.</text>
</comment>
<dbReference type="GO" id="GO:0006605">
    <property type="term" value="P:protein targeting"/>
    <property type="evidence" value="ECO:0007669"/>
    <property type="project" value="UniProtKB-UniRule"/>
</dbReference>
<keyword evidence="6 9" id="KW-1133">Transmembrane helix</keyword>
<evidence type="ECO:0000256" key="9">
    <source>
        <dbReference type="HAMAP-Rule" id="MF_00422"/>
    </source>
</evidence>
<sequence length="62" mass="6835">MSFSNYLKETKGELKHVSWPSRTQTTLFTILVIVVSIAMGIYLGAFDLLYTAILKALLAAKG</sequence>
<dbReference type="HAMAP" id="MF_00422">
    <property type="entry name" value="SecE"/>
    <property type="match status" value="1"/>
</dbReference>
<dbReference type="GO" id="GO:0009306">
    <property type="term" value="P:protein secretion"/>
    <property type="evidence" value="ECO:0007669"/>
    <property type="project" value="UniProtKB-UniRule"/>
</dbReference>
<evidence type="ECO:0000256" key="3">
    <source>
        <dbReference type="ARBA" id="ARBA00022475"/>
    </source>
</evidence>
<dbReference type="EMBL" id="MHUS01000014">
    <property type="protein sequence ID" value="OHA81114.1"/>
    <property type="molecule type" value="Genomic_DNA"/>
</dbReference>
<evidence type="ECO:0000256" key="5">
    <source>
        <dbReference type="ARBA" id="ARBA00022927"/>
    </source>
</evidence>
<keyword evidence="8 9" id="KW-0472">Membrane</keyword>
<dbReference type="AlphaFoldDB" id="A0A1G2S7L7"/>
<comment type="subcellular location">
    <subcellularLocation>
        <location evidence="9">Cell membrane</location>
        <topology evidence="9">Single-pass membrane protein</topology>
    </subcellularLocation>
    <subcellularLocation>
        <location evidence="1">Membrane</location>
    </subcellularLocation>
</comment>
<protein>
    <recommendedName>
        <fullName evidence="9">Protein translocase subunit SecE</fullName>
    </recommendedName>
</protein>
<dbReference type="PANTHER" id="PTHR33910">
    <property type="entry name" value="PROTEIN TRANSLOCASE SUBUNIT SECE"/>
    <property type="match status" value="1"/>
</dbReference>
<keyword evidence="7 9" id="KW-0811">Translocation</keyword>
<organism evidence="10 11">
    <name type="scientific">Candidatus Yonathbacteria bacterium RIFCSPHIGHO2_01_FULL_51_10</name>
    <dbReference type="NCBI Taxonomy" id="1802723"/>
    <lineage>
        <taxon>Bacteria</taxon>
        <taxon>Candidatus Yonathiibacteriota</taxon>
    </lineage>
</organism>
<evidence type="ECO:0000313" key="11">
    <source>
        <dbReference type="Proteomes" id="UP000176997"/>
    </source>
</evidence>
<proteinExistence type="inferred from homology"/>
<name>A0A1G2S7L7_9BACT</name>
<evidence type="ECO:0000256" key="1">
    <source>
        <dbReference type="ARBA" id="ARBA00004370"/>
    </source>
</evidence>
<comment type="function">
    <text evidence="9">Essential subunit of the Sec protein translocation channel SecYEG. Clamps together the 2 halves of SecY. May contact the channel plug during translocation.</text>
</comment>
<gene>
    <name evidence="9" type="primary">secE</name>
    <name evidence="10" type="ORF">A2675_00845</name>
</gene>
<comment type="caution">
    <text evidence="10">The sequence shown here is derived from an EMBL/GenBank/DDBJ whole genome shotgun (WGS) entry which is preliminary data.</text>
</comment>
<dbReference type="STRING" id="1802723.A2675_00845"/>
<keyword evidence="3 9" id="KW-1003">Cell membrane</keyword>
<keyword evidence="5 9" id="KW-0653">Protein transport</keyword>
<dbReference type="GO" id="GO:0065002">
    <property type="term" value="P:intracellular protein transmembrane transport"/>
    <property type="evidence" value="ECO:0007669"/>
    <property type="project" value="UniProtKB-UniRule"/>
</dbReference>
<dbReference type="InterPro" id="IPR001901">
    <property type="entry name" value="Translocase_SecE/Sec61-g"/>
</dbReference>
<accession>A0A1G2S7L7</accession>
<evidence type="ECO:0000256" key="7">
    <source>
        <dbReference type="ARBA" id="ARBA00023010"/>
    </source>
</evidence>
<dbReference type="InterPro" id="IPR005807">
    <property type="entry name" value="SecE_bac"/>
</dbReference>
<feature type="transmembrane region" description="Helical" evidence="9">
    <location>
        <begin position="27"/>
        <end position="53"/>
    </location>
</feature>
<dbReference type="GO" id="GO:0043952">
    <property type="term" value="P:protein transport by the Sec complex"/>
    <property type="evidence" value="ECO:0007669"/>
    <property type="project" value="UniProtKB-UniRule"/>
</dbReference>
<reference evidence="10 11" key="1">
    <citation type="journal article" date="2016" name="Nat. Commun.">
        <title>Thousands of microbial genomes shed light on interconnected biogeochemical processes in an aquifer system.</title>
        <authorList>
            <person name="Anantharaman K."/>
            <person name="Brown C.T."/>
            <person name="Hug L.A."/>
            <person name="Sharon I."/>
            <person name="Castelle C.J."/>
            <person name="Probst A.J."/>
            <person name="Thomas B.C."/>
            <person name="Singh A."/>
            <person name="Wilkins M.J."/>
            <person name="Karaoz U."/>
            <person name="Brodie E.L."/>
            <person name="Williams K.H."/>
            <person name="Hubbard S.S."/>
            <person name="Banfield J.F."/>
        </authorList>
    </citation>
    <scope>NUCLEOTIDE SEQUENCE [LARGE SCALE GENOMIC DNA]</scope>
</reference>